<feature type="compositionally biased region" description="Basic residues" evidence="1">
    <location>
        <begin position="245"/>
        <end position="266"/>
    </location>
</feature>
<dbReference type="Proteomes" id="UP001165190">
    <property type="component" value="Unassembled WGS sequence"/>
</dbReference>
<evidence type="ECO:0000256" key="1">
    <source>
        <dbReference type="SAM" id="MobiDB-lite"/>
    </source>
</evidence>
<evidence type="ECO:0008006" key="4">
    <source>
        <dbReference type="Google" id="ProtNLM"/>
    </source>
</evidence>
<accession>A0A9W7LI19</accession>
<dbReference type="PANTHER" id="PTHR12917:SF18">
    <property type="entry name" value="DNA DAMAGE-INDUCIBLE PROTEIN 1-LIKE"/>
    <property type="match status" value="1"/>
</dbReference>
<reference evidence="2" key="1">
    <citation type="submission" date="2023-05" db="EMBL/GenBank/DDBJ databases">
        <title>Genome and transcriptome analyses reveal genes involved in the formation of fine ridges on petal epidermal cells in Hibiscus trionum.</title>
        <authorList>
            <person name="Koshimizu S."/>
            <person name="Masuda S."/>
            <person name="Ishii T."/>
            <person name="Shirasu K."/>
            <person name="Hoshino A."/>
            <person name="Arita M."/>
        </authorList>
    </citation>
    <scope>NUCLEOTIDE SEQUENCE</scope>
    <source>
        <strain evidence="2">Hamamatsu line</strain>
    </source>
</reference>
<feature type="compositionally biased region" description="Basic and acidic residues" evidence="1">
    <location>
        <begin position="224"/>
        <end position="233"/>
    </location>
</feature>
<protein>
    <recommendedName>
        <fullName evidence="4">Aspartic peptidase DDI1-type domain-containing protein</fullName>
    </recommendedName>
</protein>
<dbReference type="EMBL" id="BSYR01000003">
    <property type="protein sequence ID" value="GMI64864.1"/>
    <property type="molecule type" value="Genomic_DNA"/>
</dbReference>
<dbReference type="Gene3D" id="2.40.70.10">
    <property type="entry name" value="Acid Proteases"/>
    <property type="match status" value="1"/>
</dbReference>
<gene>
    <name evidence="2" type="ORF">HRI_000155700</name>
</gene>
<organism evidence="2 3">
    <name type="scientific">Hibiscus trionum</name>
    <name type="common">Flower of an hour</name>
    <dbReference type="NCBI Taxonomy" id="183268"/>
    <lineage>
        <taxon>Eukaryota</taxon>
        <taxon>Viridiplantae</taxon>
        <taxon>Streptophyta</taxon>
        <taxon>Embryophyta</taxon>
        <taxon>Tracheophyta</taxon>
        <taxon>Spermatophyta</taxon>
        <taxon>Magnoliopsida</taxon>
        <taxon>eudicotyledons</taxon>
        <taxon>Gunneridae</taxon>
        <taxon>Pentapetalae</taxon>
        <taxon>rosids</taxon>
        <taxon>malvids</taxon>
        <taxon>Malvales</taxon>
        <taxon>Malvaceae</taxon>
        <taxon>Malvoideae</taxon>
        <taxon>Hibiscus</taxon>
    </lineage>
</organism>
<dbReference type="CDD" id="cd00303">
    <property type="entry name" value="retropepsin_like"/>
    <property type="match status" value="1"/>
</dbReference>
<name>A0A9W7LI19_HIBTR</name>
<dbReference type="OrthoDB" id="1938670at2759"/>
<dbReference type="AlphaFoldDB" id="A0A9W7LI19"/>
<evidence type="ECO:0000313" key="2">
    <source>
        <dbReference type="EMBL" id="GMI64864.1"/>
    </source>
</evidence>
<dbReference type="Pfam" id="PF13975">
    <property type="entry name" value="gag-asp_proteas"/>
    <property type="match status" value="1"/>
</dbReference>
<dbReference type="SUPFAM" id="SSF50630">
    <property type="entry name" value="Acid proteases"/>
    <property type="match status" value="1"/>
</dbReference>
<evidence type="ECO:0000313" key="3">
    <source>
        <dbReference type="Proteomes" id="UP001165190"/>
    </source>
</evidence>
<keyword evidence="3" id="KW-1185">Reference proteome</keyword>
<dbReference type="PANTHER" id="PTHR12917">
    <property type="entry name" value="ASPARTYL PROTEASE DDI-RELATED"/>
    <property type="match status" value="1"/>
</dbReference>
<proteinExistence type="predicted"/>
<feature type="compositionally biased region" description="Polar residues" evidence="1">
    <location>
        <begin position="200"/>
        <end position="223"/>
    </location>
</feature>
<dbReference type="InterPro" id="IPR021109">
    <property type="entry name" value="Peptidase_aspartic_dom_sf"/>
</dbReference>
<feature type="region of interest" description="Disordered" evidence="1">
    <location>
        <begin position="183"/>
        <end position="266"/>
    </location>
</feature>
<sequence length="266" mass="29517">MKKDCPELGKTTAIQGDDSVDEQDLAKLSSIISSVETKGPKDKGLMFVDITLAGQELDALVDTSASELFMSEQVAQGLGLRVEKASGSIKTVNCKSTPIAGVARGVKLIIGDWSVKENIKVIPLDDFDVVIGIDFLDRIKAFPVSFCNCLYILDPTRPCMVKTKRQPEVRVKMVSTIQLEKGRKRVPPPLGTRAHEKPTTTKGVSMESRQVTSKSWEPTSPESLRQETEHKIELVPMTGPPAQARSRKTKRRAKNRTNRKRRDKNF</sequence>
<comment type="caution">
    <text evidence="2">The sequence shown here is derived from an EMBL/GenBank/DDBJ whole genome shotgun (WGS) entry which is preliminary data.</text>
</comment>